<comment type="caution">
    <text evidence="2">The sequence shown here is derived from an EMBL/GenBank/DDBJ whole genome shotgun (WGS) entry which is preliminary data.</text>
</comment>
<dbReference type="Gene3D" id="3.30.450.180">
    <property type="match status" value="1"/>
</dbReference>
<proteinExistence type="predicted"/>
<dbReference type="Pfam" id="PF13560">
    <property type="entry name" value="HTH_31"/>
    <property type="match status" value="1"/>
</dbReference>
<organism evidence="2 3">
    <name type="scientific">Mycobacteroides abscessus 1948</name>
    <dbReference type="NCBI Taxonomy" id="1299323"/>
    <lineage>
        <taxon>Bacteria</taxon>
        <taxon>Bacillati</taxon>
        <taxon>Actinomycetota</taxon>
        <taxon>Actinomycetes</taxon>
        <taxon>Mycobacteriales</taxon>
        <taxon>Mycobacteriaceae</taxon>
        <taxon>Mycobacteroides</taxon>
        <taxon>Mycobacteroides abscessus</taxon>
    </lineage>
</organism>
<gene>
    <name evidence="2" type="ORF">I542_5127</name>
</gene>
<dbReference type="Proteomes" id="UP000021210">
    <property type="component" value="Unassembled WGS sequence"/>
</dbReference>
<dbReference type="Gene3D" id="1.10.260.40">
    <property type="entry name" value="lambda repressor-like DNA-binding domains"/>
    <property type="match status" value="1"/>
</dbReference>
<feature type="domain" description="HTH cro/C1-type" evidence="1">
    <location>
        <begin position="11"/>
        <end position="66"/>
    </location>
</feature>
<reference evidence="2 3" key="1">
    <citation type="submission" date="2013-12" db="EMBL/GenBank/DDBJ databases">
        <authorList>
            <person name="Zelazny A."/>
            <person name="Olivier K."/>
            <person name="Holland S."/>
            <person name="Lenaerts A."/>
            <person name="Ordway D."/>
            <person name="DeGroote M.A."/>
            <person name="Parker T."/>
            <person name="Sizemore C."/>
            <person name="Tallon L.J."/>
            <person name="Sadzewicz L.K."/>
            <person name="Sengamalay N."/>
            <person name="Fraser C.M."/>
            <person name="Hine E."/>
            <person name="Shefchek K.A."/>
            <person name="Das S.P."/>
            <person name="Tettelin H."/>
        </authorList>
    </citation>
    <scope>NUCLEOTIDE SEQUENCE [LARGE SCALE GENOMIC DNA]</scope>
    <source>
        <strain evidence="2 3">1948</strain>
    </source>
</reference>
<dbReference type="SMART" id="SM00530">
    <property type="entry name" value="HTH_XRE"/>
    <property type="match status" value="1"/>
</dbReference>
<dbReference type="PANTHER" id="PTHR35010">
    <property type="entry name" value="BLL4672 PROTEIN-RELATED"/>
    <property type="match status" value="1"/>
</dbReference>
<protein>
    <submittedName>
        <fullName evidence="2">Helix-turn-helix domain protein</fullName>
    </submittedName>
</protein>
<dbReference type="PANTHER" id="PTHR35010:SF2">
    <property type="entry name" value="BLL4672 PROTEIN"/>
    <property type="match status" value="1"/>
</dbReference>
<dbReference type="PROSITE" id="PS50943">
    <property type="entry name" value="HTH_CROC1"/>
    <property type="match status" value="1"/>
</dbReference>
<dbReference type="InterPro" id="IPR001387">
    <property type="entry name" value="Cro/C1-type_HTH"/>
</dbReference>
<dbReference type="InterPro" id="IPR010982">
    <property type="entry name" value="Lambda_DNA-bd_dom_sf"/>
</dbReference>
<dbReference type="EMBL" id="JAOH01000002">
    <property type="protein sequence ID" value="EUA64949.1"/>
    <property type="molecule type" value="Genomic_DNA"/>
</dbReference>
<accession>A0A829QRT1</accession>
<dbReference type="Pfam" id="PF17765">
    <property type="entry name" value="MLTR_LBD"/>
    <property type="match status" value="1"/>
</dbReference>
<name>A0A829QRT1_9MYCO</name>
<dbReference type="GO" id="GO:0003677">
    <property type="term" value="F:DNA binding"/>
    <property type="evidence" value="ECO:0007669"/>
    <property type="project" value="InterPro"/>
</dbReference>
<sequence length="237" mass="26451">MAPRNDLGSFVRAARTRRGITRPQLASLTGYSESWIRQVETNTHNPPAAGSDAISKALGLSSWETRYLYALGGKMPAETTVPLPDVRTYLQALNPHPAAWMSAAWTVEEANDEFMRLFKGVWITPNLVHWHYHSTKALDVIQNWTATSEWCVGLLRFGLAVSPDDDGLQSVVRSLLPIKVFQRQWDSQIIPVDPATRPWVIRDLDTGAMLTLDMRAWRTTGQSGVLLLGAVTDRQAN</sequence>
<dbReference type="SUPFAM" id="SSF47413">
    <property type="entry name" value="lambda repressor-like DNA-binding domains"/>
    <property type="match status" value="1"/>
</dbReference>
<dbReference type="InterPro" id="IPR041413">
    <property type="entry name" value="MLTR_LBD"/>
</dbReference>
<evidence type="ECO:0000259" key="1">
    <source>
        <dbReference type="PROSITE" id="PS50943"/>
    </source>
</evidence>
<evidence type="ECO:0000313" key="3">
    <source>
        <dbReference type="Proteomes" id="UP000021210"/>
    </source>
</evidence>
<dbReference type="CDD" id="cd00093">
    <property type="entry name" value="HTH_XRE"/>
    <property type="match status" value="1"/>
</dbReference>
<dbReference type="AlphaFoldDB" id="A0A829QRT1"/>
<evidence type="ECO:0000313" key="2">
    <source>
        <dbReference type="EMBL" id="EUA64949.1"/>
    </source>
</evidence>